<evidence type="ECO:0000313" key="2">
    <source>
        <dbReference type="EMBL" id="SVC05891.1"/>
    </source>
</evidence>
<reference evidence="2" key="1">
    <citation type="submission" date="2018-05" db="EMBL/GenBank/DDBJ databases">
        <authorList>
            <person name="Lanie J.A."/>
            <person name="Ng W.-L."/>
            <person name="Kazmierczak K.M."/>
            <person name="Andrzejewski T.M."/>
            <person name="Davidsen T.M."/>
            <person name="Wayne K.J."/>
            <person name="Tettelin H."/>
            <person name="Glass J.I."/>
            <person name="Rusch D."/>
            <person name="Podicherti R."/>
            <person name="Tsui H.-C.T."/>
            <person name="Winkler M.E."/>
        </authorList>
    </citation>
    <scope>NUCLEOTIDE SEQUENCE</scope>
</reference>
<sequence length="91" mass="9911">SIAEIRQLQKVGERDPERLATLLANILAKEKQKKDEAQEKFDTMVWDIVNKDEDVGDETERDEDVNGSDGTAGDDGAAEGDSESPPGPNPN</sequence>
<evidence type="ECO:0000256" key="1">
    <source>
        <dbReference type="SAM" id="MobiDB-lite"/>
    </source>
</evidence>
<proteinExistence type="predicted"/>
<organism evidence="2">
    <name type="scientific">marine metagenome</name>
    <dbReference type="NCBI Taxonomy" id="408172"/>
    <lineage>
        <taxon>unclassified sequences</taxon>
        <taxon>metagenomes</taxon>
        <taxon>ecological metagenomes</taxon>
    </lineage>
</organism>
<accession>A0A382J4W5</accession>
<name>A0A382J4W5_9ZZZZ</name>
<dbReference type="AlphaFoldDB" id="A0A382J4W5"/>
<feature type="region of interest" description="Disordered" evidence="1">
    <location>
        <begin position="51"/>
        <end position="91"/>
    </location>
</feature>
<protein>
    <submittedName>
        <fullName evidence="2">Uncharacterized protein</fullName>
    </submittedName>
</protein>
<gene>
    <name evidence="2" type="ORF">METZ01_LOCUS258745</name>
</gene>
<feature type="non-terminal residue" evidence="2">
    <location>
        <position position="1"/>
    </location>
</feature>
<dbReference type="EMBL" id="UINC01071178">
    <property type="protein sequence ID" value="SVC05891.1"/>
    <property type="molecule type" value="Genomic_DNA"/>
</dbReference>
<feature type="compositionally biased region" description="Acidic residues" evidence="1">
    <location>
        <begin position="54"/>
        <end position="66"/>
    </location>
</feature>